<dbReference type="GO" id="GO:0043565">
    <property type="term" value="F:sequence-specific DNA binding"/>
    <property type="evidence" value="ECO:0007669"/>
    <property type="project" value="InterPro"/>
</dbReference>
<dbReference type="GO" id="GO:0004803">
    <property type="term" value="F:transposase activity"/>
    <property type="evidence" value="ECO:0007669"/>
    <property type="project" value="InterPro"/>
</dbReference>
<proteinExistence type="predicted"/>
<dbReference type="InterPro" id="IPR002514">
    <property type="entry name" value="Transposase_8"/>
</dbReference>
<organism evidence="1 2">
    <name type="scientific">Acetobacter tropicalis</name>
    <dbReference type="NCBI Taxonomy" id="104102"/>
    <lineage>
        <taxon>Bacteria</taxon>
        <taxon>Pseudomonadati</taxon>
        <taxon>Pseudomonadota</taxon>
        <taxon>Alphaproteobacteria</taxon>
        <taxon>Acetobacterales</taxon>
        <taxon>Acetobacteraceae</taxon>
        <taxon>Acetobacter</taxon>
    </lineage>
</organism>
<dbReference type="GO" id="GO:0006313">
    <property type="term" value="P:DNA transposition"/>
    <property type="evidence" value="ECO:0007669"/>
    <property type="project" value="InterPro"/>
</dbReference>
<dbReference type="AlphaFoldDB" id="A0A511FSN3"/>
<dbReference type="SUPFAM" id="SSF48295">
    <property type="entry name" value="TrpR-like"/>
    <property type="match status" value="1"/>
</dbReference>
<dbReference type="Gene3D" id="1.10.10.10">
    <property type="entry name" value="Winged helix-like DNA-binding domain superfamily/Winged helix DNA-binding domain"/>
    <property type="match status" value="1"/>
</dbReference>
<protein>
    <submittedName>
        <fullName evidence="1">Transposase</fullName>
    </submittedName>
</protein>
<evidence type="ECO:0000313" key="2">
    <source>
        <dbReference type="Proteomes" id="UP000321800"/>
    </source>
</evidence>
<sequence length="103" mass="11289">MGKVTRKRYSGEFKSRVALEAIRGEQTLAELASKHGVHQTMIAQWKRQAIEGMAGTFSGKQAPEATTSPADVEKLHAKIGQLLVERDFLRDASVRLGVLRGGK</sequence>
<dbReference type="EMBL" id="BJVR01000122">
    <property type="protein sequence ID" value="GEL51949.1"/>
    <property type="molecule type" value="Genomic_DNA"/>
</dbReference>
<dbReference type="InterPro" id="IPR010921">
    <property type="entry name" value="Trp_repressor/repl_initiator"/>
</dbReference>
<name>A0A511FSN3_9PROT</name>
<evidence type="ECO:0000313" key="1">
    <source>
        <dbReference type="EMBL" id="GEL51949.1"/>
    </source>
</evidence>
<dbReference type="Proteomes" id="UP000321800">
    <property type="component" value="Unassembled WGS sequence"/>
</dbReference>
<reference evidence="1 2" key="1">
    <citation type="submission" date="2019-07" db="EMBL/GenBank/DDBJ databases">
        <title>Whole genome shotgun sequence of Acetobacter tropicalis NBRC 16470.</title>
        <authorList>
            <person name="Hosoyama A."/>
            <person name="Uohara A."/>
            <person name="Ohji S."/>
            <person name="Ichikawa N."/>
        </authorList>
    </citation>
    <scope>NUCLEOTIDE SEQUENCE [LARGE SCALE GENOMIC DNA]</scope>
    <source>
        <strain evidence="1 2">NBRC 16470</strain>
    </source>
</reference>
<accession>A0A511FSN3</accession>
<gene>
    <name evidence="1" type="ORF">ATR01nite_30240</name>
</gene>
<dbReference type="InterPro" id="IPR036388">
    <property type="entry name" value="WH-like_DNA-bd_sf"/>
</dbReference>
<comment type="caution">
    <text evidence="1">The sequence shown here is derived from an EMBL/GenBank/DDBJ whole genome shotgun (WGS) entry which is preliminary data.</text>
</comment>
<dbReference type="Pfam" id="PF01527">
    <property type="entry name" value="HTH_Tnp_1"/>
    <property type="match status" value="1"/>
</dbReference>